<dbReference type="Proteomes" id="UP001057402">
    <property type="component" value="Chromosome 7"/>
</dbReference>
<reference evidence="2" key="1">
    <citation type="journal article" date="2023" name="Front. Plant Sci.">
        <title>Chromosomal-level genome assembly of Melastoma candidum provides insights into trichome evolution.</title>
        <authorList>
            <person name="Zhong Y."/>
            <person name="Wu W."/>
            <person name="Sun C."/>
            <person name="Zou P."/>
            <person name="Liu Y."/>
            <person name="Dai S."/>
            <person name="Zhou R."/>
        </authorList>
    </citation>
    <scope>NUCLEOTIDE SEQUENCE [LARGE SCALE GENOMIC DNA]</scope>
</reference>
<name>A0ACB9P422_9MYRT</name>
<sequence>MPPHLFSLRQPNRLPLSRGLPLPSGAAKARRSRPSLSLGSRRHPLKVGARVGPGLVSRSSRCSPPPRAFDDGFADIPPLVDWEDVEGVSGYLLSSSENEDSDGEIVISAAPDADLPMVSETTNEALAVTAHRFAILGRRRRRRRIRDGILIILGLISFLTVCLLLLDLYAWRIVRLPLPQFYLSRPFFISAAISSCLGYVFVPILRSLNIYQNNQTGGLARPLFKKITPTMGGLFFVPVGVAVSEFVVGFSSVEVTAAAGATLIFAVIGFLDDALSLIKDQDHYLSAWFKLSLEVAVGCFFSLWLESASISSPYGMKMLVPLPSPLGLVCLGKLYFLLTSICFVSTGNGINMIDGVDGLAGGVAALAFIAMSIVVLPICADLAIFGSSMAGACIGFLLHNRYKASVFMGETGSLALGGALAAMAACTGMFFPLFISCGVSVVEAIQFTMQASQFNAAKCSSIQRHNRHRVIPLHHRLLLHGFKEPAIVALAYVISLVFCILAGYTDHTNLCKAMKLRQQPLAGQYALI</sequence>
<keyword evidence="2" id="KW-1185">Reference proteome</keyword>
<evidence type="ECO:0000313" key="1">
    <source>
        <dbReference type="EMBL" id="KAI4343076.1"/>
    </source>
</evidence>
<evidence type="ECO:0000313" key="2">
    <source>
        <dbReference type="Proteomes" id="UP001057402"/>
    </source>
</evidence>
<comment type="caution">
    <text evidence="1">The sequence shown here is derived from an EMBL/GenBank/DDBJ whole genome shotgun (WGS) entry which is preliminary data.</text>
</comment>
<protein>
    <submittedName>
        <fullName evidence="1">Uncharacterized protein</fullName>
    </submittedName>
</protein>
<proteinExistence type="predicted"/>
<gene>
    <name evidence="1" type="ORF">MLD38_027620</name>
</gene>
<dbReference type="EMBL" id="CM042886">
    <property type="protein sequence ID" value="KAI4343076.1"/>
    <property type="molecule type" value="Genomic_DNA"/>
</dbReference>
<organism evidence="1 2">
    <name type="scientific">Melastoma candidum</name>
    <dbReference type="NCBI Taxonomy" id="119954"/>
    <lineage>
        <taxon>Eukaryota</taxon>
        <taxon>Viridiplantae</taxon>
        <taxon>Streptophyta</taxon>
        <taxon>Embryophyta</taxon>
        <taxon>Tracheophyta</taxon>
        <taxon>Spermatophyta</taxon>
        <taxon>Magnoliopsida</taxon>
        <taxon>eudicotyledons</taxon>
        <taxon>Gunneridae</taxon>
        <taxon>Pentapetalae</taxon>
        <taxon>rosids</taxon>
        <taxon>malvids</taxon>
        <taxon>Myrtales</taxon>
        <taxon>Melastomataceae</taxon>
        <taxon>Melastomatoideae</taxon>
        <taxon>Melastomateae</taxon>
        <taxon>Melastoma</taxon>
    </lineage>
</organism>
<accession>A0ACB9P422</accession>